<dbReference type="SUPFAM" id="SSF111369">
    <property type="entry name" value="HlyD-like secretion proteins"/>
    <property type="match status" value="1"/>
</dbReference>
<keyword evidence="3" id="KW-0732">Signal</keyword>
<dbReference type="Proteomes" id="UP000502415">
    <property type="component" value="Chromosome"/>
</dbReference>
<dbReference type="InterPro" id="IPR058647">
    <property type="entry name" value="BSH_CzcB-like"/>
</dbReference>
<evidence type="ECO:0000313" key="7">
    <source>
        <dbReference type="Proteomes" id="UP000502415"/>
    </source>
</evidence>
<dbReference type="InterPro" id="IPR058792">
    <property type="entry name" value="Beta-barrel_RND_2"/>
</dbReference>
<feature type="domain" description="CusB-like beta-barrel" evidence="4">
    <location>
        <begin position="242"/>
        <end position="317"/>
    </location>
</feature>
<comment type="similarity">
    <text evidence="1">Belongs to the membrane fusion protein (MFP) (TC 8.A.1) family.</text>
</comment>
<sequence>MNILTYTAACGLALATAGVACYALLPERVASAATVPATVPATSAAKAPAAGPGAGLLRFAPNDPQLSFLKIEAVGAGALPLADPVAGRIAYDEARTSRVSSPVPGRVVAQHVEVGDSVRAGAPVVELDSPDLAAAQADERKAAADEERKRLALGRARMLLDAEVLARKDFENADADYRQADAEARRARQRIANLHAGGKVDGRFVLRAPLAGIVADKQVNPGQEVRPDQSNPLLVISDLRHVWAIADVPERLAARLQRGQAVSVETEAWPGEPVRGAIERIGVAVDPVTRRVQVRCALDNPDGRLKPDMFARIAFISSADRGAALALPNTALFTEGAQTWAYVEVAPGSFEKRRVHVAMGGARVSFVDAGLRPRERVVVEGALLLNAEGANHAG</sequence>
<dbReference type="Gene3D" id="1.10.287.470">
    <property type="entry name" value="Helix hairpin bin"/>
    <property type="match status" value="1"/>
</dbReference>
<dbReference type="Gene3D" id="2.40.420.20">
    <property type="match status" value="1"/>
</dbReference>
<feature type="signal peptide" evidence="3">
    <location>
        <begin position="1"/>
        <end position="22"/>
    </location>
</feature>
<feature type="domain" description="CzcB-like barrel-sandwich hybrid" evidence="5">
    <location>
        <begin position="95"/>
        <end position="230"/>
    </location>
</feature>
<dbReference type="Gene3D" id="2.40.50.100">
    <property type="match status" value="1"/>
</dbReference>
<organism evidence="6 7">
    <name type="scientific">Massilia forsythiae</name>
    <dbReference type="NCBI Taxonomy" id="2728020"/>
    <lineage>
        <taxon>Bacteria</taxon>
        <taxon>Pseudomonadati</taxon>
        <taxon>Pseudomonadota</taxon>
        <taxon>Betaproteobacteria</taxon>
        <taxon>Burkholderiales</taxon>
        <taxon>Oxalobacteraceae</taxon>
        <taxon>Telluria group</taxon>
        <taxon>Massilia</taxon>
    </lineage>
</organism>
<dbReference type="EMBL" id="CP051685">
    <property type="protein sequence ID" value="QJE00974.1"/>
    <property type="molecule type" value="Genomic_DNA"/>
</dbReference>
<dbReference type="Pfam" id="PF25954">
    <property type="entry name" value="Beta-barrel_RND_2"/>
    <property type="match status" value="1"/>
</dbReference>
<evidence type="ECO:0000313" key="6">
    <source>
        <dbReference type="EMBL" id="QJE00974.1"/>
    </source>
</evidence>
<dbReference type="FunFam" id="2.40.30.170:FF:000010">
    <property type="entry name" value="Efflux RND transporter periplasmic adaptor subunit"/>
    <property type="match status" value="1"/>
</dbReference>
<dbReference type="RefSeq" id="WP_170203003.1">
    <property type="nucleotide sequence ID" value="NZ_CP051685.1"/>
</dbReference>
<dbReference type="PANTHER" id="PTHR30097:SF4">
    <property type="entry name" value="SLR6042 PROTEIN"/>
    <property type="match status" value="1"/>
</dbReference>
<reference evidence="6 7" key="1">
    <citation type="submission" date="2020-04" db="EMBL/GenBank/DDBJ databases">
        <title>Genome sequencing of novel species.</title>
        <authorList>
            <person name="Heo J."/>
            <person name="Kim S.-J."/>
            <person name="Kim J.-S."/>
            <person name="Hong S.-B."/>
            <person name="Kwon S.-W."/>
        </authorList>
    </citation>
    <scope>NUCLEOTIDE SEQUENCE [LARGE SCALE GENOMIC DNA]</scope>
    <source>
        <strain evidence="6 7">GN2-R2</strain>
    </source>
</reference>
<dbReference type="InterPro" id="IPR051909">
    <property type="entry name" value="MFP_Cation_Efflux"/>
</dbReference>
<evidence type="ECO:0000259" key="5">
    <source>
        <dbReference type="Pfam" id="PF25973"/>
    </source>
</evidence>
<keyword evidence="2" id="KW-0813">Transport</keyword>
<evidence type="ECO:0000259" key="4">
    <source>
        <dbReference type="Pfam" id="PF25954"/>
    </source>
</evidence>
<dbReference type="GO" id="GO:0015679">
    <property type="term" value="P:plasma membrane copper ion transport"/>
    <property type="evidence" value="ECO:0007669"/>
    <property type="project" value="TreeGrafter"/>
</dbReference>
<dbReference type="Gene3D" id="2.40.30.170">
    <property type="match status" value="1"/>
</dbReference>
<evidence type="ECO:0000256" key="2">
    <source>
        <dbReference type="ARBA" id="ARBA00022448"/>
    </source>
</evidence>
<dbReference type="InterPro" id="IPR006143">
    <property type="entry name" value="RND_pump_MFP"/>
</dbReference>
<dbReference type="PANTHER" id="PTHR30097">
    <property type="entry name" value="CATION EFFLUX SYSTEM PROTEIN CUSB"/>
    <property type="match status" value="1"/>
</dbReference>
<evidence type="ECO:0000256" key="3">
    <source>
        <dbReference type="SAM" id="SignalP"/>
    </source>
</evidence>
<dbReference type="Pfam" id="PF25973">
    <property type="entry name" value="BSH_CzcB"/>
    <property type="match status" value="1"/>
</dbReference>
<dbReference type="NCBIfam" id="TIGR01730">
    <property type="entry name" value="RND_mfp"/>
    <property type="match status" value="1"/>
</dbReference>
<dbReference type="GO" id="GO:0016020">
    <property type="term" value="C:membrane"/>
    <property type="evidence" value="ECO:0007669"/>
    <property type="project" value="InterPro"/>
</dbReference>
<accession>A0A7Z2VXL8</accession>
<keyword evidence="7" id="KW-1185">Reference proteome</keyword>
<dbReference type="GO" id="GO:0030313">
    <property type="term" value="C:cell envelope"/>
    <property type="evidence" value="ECO:0007669"/>
    <property type="project" value="TreeGrafter"/>
</dbReference>
<protein>
    <submittedName>
        <fullName evidence="6">Efflux RND transporter periplasmic adaptor subunit</fullName>
    </submittedName>
</protein>
<dbReference type="AlphaFoldDB" id="A0A7Z2VXL8"/>
<feature type="chain" id="PRO_5030830307" evidence="3">
    <location>
        <begin position="23"/>
        <end position="394"/>
    </location>
</feature>
<name>A0A7Z2VXL8_9BURK</name>
<proteinExistence type="inferred from homology"/>
<dbReference type="GO" id="GO:0060003">
    <property type="term" value="P:copper ion export"/>
    <property type="evidence" value="ECO:0007669"/>
    <property type="project" value="TreeGrafter"/>
</dbReference>
<dbReference type="GO" id="GO:0022857">
    <property type="term" value="F:transmembrane transporter activity"/>
    <property type="evidence" value="ECO:0007669"/>
    <property type="project" value="InterPro"/>
</dbReference>
<evidence type="ECO:0000256" key="1">
    <source>
        <dbReference type="ARBA" id="ARBA00009477"/>
    </source>
</evidence>
<dbReference type="KEGG" id="mfy:HH212_13825"/>
<gene>
    <name evidence="6" type="ORF">HH212_13825</name>
</gene>